<keyword evidence="3" id="KW-1185">Reference proteome</keyword>
<feature type="signal peptide" evidence="1">
    <location>
        <begin position="1"/>
        <end position="17"/>
    </location>
</feature>
<evidence type="ECO:0000313" key="3">
    <source>
        <dbReference type="Proteomes" id="UP000297280"/>
    </source>
</evidence>
<protein>
    <recommendedName>
        <fullName evidence="4">Hydrophobin</fullName>
    </recommendedName>
</protein>
<feature type="chain" id="PRO_5021247594" description="Hydrophobin" evidence="1">
    <location>
        <begin position="18"/>
        <end position="179"/>
    </location>
</feature>
<evidence type="ECO:0000256" key="1">
    <source>
        <dbReference type="SAM" id="SignalP"/>
    </source>
</evidence>
<evidence type="ECO:0000313" key="2">
    <source>
        <dbReference type="EMBL" id="TGO86856.1"/>
    </source>
</evidence>
<comment type="caution">
    <text evidence="2">The sequence shown here is derived from an EMBL/GenBank/DDBJ whole genome shotgun (WGS) entry which is preliminary data.</text>
</comment>
<proteinExistence type="predicted"/>
<organism evidence="2 3">
    <name type="scientific">Botrytis porri</name>
    <dbReference type="NCBI Taxonomy" id="87229"/>
    <lineage>
        <taxon>Eukaryota</taxon>
        <taxon>Fungi</taxon>
        <taxon>Dikarya</taxon>
        <taxon>Ascomycota</taxon>
        <taxon>Pezizomycotina</taxon>
        <taxon>Leotiomycetes</taxon>
        <taxon>Helotiales</taxon>
        <taxon>Sclerotiniaceae</taxon>
        <taxon>Botrytis</taxon>
    </lineage>
</organism>
<sequence>MKVSIVLITILAGLGVAAKPSWKGEVLFEQPAQPQCVGKGQHCTYQTDCCGNLRCQALAILVIRGSSMSIGLAYNYLGLSVAAVMNTMLQVQLLVACDQETLGSGDSKVLGVLLVGNTVAGSRESIDRINSLSKENKGLYEHHYIVFDRPALVFREDRQPLVSDRIAIQSLRDNGELKK</sequence>
<dbReference type="Proteomes" id="UP000297280">
    <property type="component" value="Unassembled WGS sequence"/>
</dbReference>
<reference evidence="2 3" key="1">
    <citation type="submission" date="2017-12" db="EMBL/GenBank/DDBJ databases">
        <title>Comparative genomics of Botrytis spp.</title>
        <authorList>
            <person name="Valero-Jimenez C.A."/>
            <person name="Tapia P."/>
            <person name="Veloso J."/>
            <person name="Silva-Moreno E."/>
            <person name="Staats M."/>
            <person name="Valdes J.H."/>
            <person name="Van Kan J.A.L."/>
        </authorList>
    </citation>
    <scope>NUCLEOTIDE SEQUENCE [LARGE SCALE GENOMIC DNA]</scope>
    <source>
        <strain evidence="2 3">MUCL3349</strain>
    </source>
</reference>
<evidence type="ECO:0008006" key="4">
    <source>
        <dbReference type="Google" id="ProtNLM"/>
    </source>
</evidence>
<name>A0A4Z1KNC7_9HELO</name>
<gene>
    <name evidence="2" type="ORF">BPOR_0272g00140</name>
</gene>
<keyword evidence="1" id="KW-0732">Signal</keyword>
<accession>A0A4Z1KNC7</accession>
<dbReference type="AlphaFoldDB" id="A0A4Z1KNC7"/>
<dbReference type="EMBL" id="PQXO01000271">
    <property type="protein sequence ID" value="TGO86856.1"/>
    <property type="molecule type" value="Genomic_DNA"/>
</dbReference>